<organism evidence="1 2">
    <name type="scientific">Eiseniibacteriota bacterium</name>
    <dbReference type="NCBI Taxonomy" id="2212470"/>
    <lineage>
        <taxon>Bacteria</taxon>
        <taxon>Candidatus Eiseniibacteriota</taxon>
    </lineage>
</organism>
<evidence type="ECO:0000313" key="2">
    <source>
        <dbReference type="Proteomes" id="UP000748308"/>
    </source>
</evidence>
<name>A0A938BQ31_UNCEI</name>
<sequence>VRPEILVATVSHLPAVPPAALLRQEGDEKLCVVEQEAGATIARLRPVRRGLDNGRLAAVEGLPAEALVVVHGQNRVADGAKVKIREDLTAEHFGAER</sequence>
<protein>
    <recommendedName>
        <fullName evidence="3">Efflux RND transporter periplasmic adaptor subunit</fullName>
    </recommendedName>
</protein>
<proteinExistence type="predicted"/>
<reference evidence="1" key="1">
    <citation type="submission" date="2019-03" db="EMBL/GenBank/DDBJ databases">
        <title>Lake Tanganyika Metagenome-Assembled Genomes (MAGs).</title>
        <authorList>
            <person name="Tran P."/>
        </authorList>
    </citation>
    <scope>NUCLEOTIDE SEQUENCE</scope>
    <source>
        <strain evidence="1">M_DeepCast_400m_m2_100</strain>
    </source>
</reference>
<feature type="non-terminal residue" evidence="1">
    <location>
        <position position="1"/>
    </location>
</feature>
<dbReference type="EMBL" id="VGIY01000034">
    <property type="protein sequence ID" value="MBM3316712.1"/>
    <property type="molecule type" value="Genomic_DNA"/>
</dbReference>
<dbReference type="AlphaFoldDB" id="A0A938BQ31"/>
<accession>A0A938BQ31</accession>
<comment type="caution">
    <text evidence="1">The sequence shown here is derived from an EMBL/GenBank/DDBJ whole genome shotgun (WGS) entry which is preliminary data.</text>
</comment>
<evidence type="ECO:0008006" key="3">
    <source>
        <dbReference type="Google" id="ProtNLM"/>
    </source>
</evidence>
<dbReference type="Gene3D" id="2.40.420.20">
    <property type="match status" value="1"/>
</dbReference>
<evidence type="ECO:0000313" key="1">
    <source>
        <dbReference type="EMBL" id="MBM3316712.1"/>
    </source>
</evidence>
<dbReference type="Proteomes" id="UP000748308">
    <property type="component" value="Unassembled WGS sequence"/>
</dbReference>
<gene>
    <name evidence="1" type="ORF">FJY75_02560</name>
</gene>